<accession>A0A2Z3S122</accession>
<sequence precursor="true">MISKKSVAIAATLGVALSGLALAPAQAEPVSNSYAIVGSDTLEDVVSAIVNGTNISGASVRATTGGNTLGSFDATGTAYITTKPNGPRFGRPNGSGDGVKALSRSMDGVAYTSGTTGAPAAVVITGQVDIARSSSSGTSNAAGELLYIPFGRDAIAYAYGASSGSPALATNLDSLTLAQLTSLYTCGGSTTDTTQIFGGQTVTAYLPQAGSGTRKDFLAKISLTEALVAPAIASGCVKTGQEHDASSLATNSIMPMSASRWIAMSNGASFKKQSAVATIAGVATTAGTPVAAVDGSAGALEPNASYYANSTWGRDTYVVVEYARVNAADPAYDADLANVVSTTNTKSLTYNGASALASTTLAVKKKFGFLAPSVSAVNIRVAKS</sequence>
<protein>
    <recommendedName>
        <fullName evidence="4">PBP domain-containing protein</fullName>
    </recommendedName>
</protein>
<name>A0A2Z3S122_9MICO</name>
<feature type="chain" id="PRO_5016310786" description="PBP domain-containing protein" evidence="1">
    <location>
        <begin position="28"/>
        <end position="384"/>
    </location>
</feature>
<evidence type="ECO:0000256" key="1">
    <source>
        <dbReference type="SAM" id="SignalP"/>
    </source>
</evidence>
<evidence type="ECO:0000313" key="3">
    <source>
        <dbReference type="Proteomes" id="UP000246894"/>
    </source>
</evidence>
<proteinExistence type="predicted"/>
<dbReference type="SUPFAM" id="SSF53850">
    <property type="entry name" value="Periplasmic binding protein-like II"/>
    <property type="match status" value="1"/>
</dbReference>
<dbReference type="OrthoDB" id="3636760at2"/>
<evidence type="ECO:0008006" key="4">
    <source>
        <dbReference type="Google" id="ProtNLM"/>
    </source>
</evidence>
<organism evidence="2 3">
    <name type="scientific">Aurantimicrobium photophilum</name>
    <dbReference type="NCBI Taxonomy" id="1987356"/>
    <lineage>
        <taxon>Bacteria</taxon>
        <taxon>Bacillati</taxon>
        <taxon>Actinomycetota</taxon>
        <taxon>Actinomycetes</taxon>
        <taxon>Micrococcales</taxon>
        <taxon>Microbacteriaceae</taxon>
        <taxon>Aurantimicrobium</taxon>
    </lineage>
</organism>
<dbReference type="AlphaFoldDB" id="A0A2Z3S122"/>
<keyword evidence="1" id="KW-0732">Signal</keyword>
<dbReference type="EMBL" id="CP023994">
    <property type="protein sequence ID" value="AWR21984.1"/>
    <property type="molecule type" value="Genomic_DNA"/>
</dbReference>
<evidence type="ECO:0000313" key="2">
    <source>
        <dbReference type="EMBL" id="AWR21984.1"/>
    </source>
</evidence>
<gene>
    <name evidence="2" type="ORF">AURMO_01394</name>
</gene>
<feature type="signal peptide" evidence="1">
    <location>
        <begin position="1"/>
        <end position="27"/>
    </location>
</feature>
<dbReference type="RefSeq" id="WP_110234341.1">
    <property type="nucleotide sequence ID" value="NZ_CP023994.1"/>
</dbReference>
<keyword evidence="3" id="KW-1185">Reference proteome</keyword>
<dbReference type="KEGG" id="aum:AURMO_01394"/>
<dbReference type="Gene3D" id="3.40.190.10">
    <property type="entry name" value="Periplasmic binding protein-like II"/>
    <property type="match status" value="2"/>
</dbReference>
<dbReference type="Proteomes" id="UP000246894">
    <property type="component" value="Chromosome"/>
</dbReference>
<reference evidence="2 3" key="1">
    <citation type="submission" date="2017-10" db="EMBL/GenBank/DDBJ databases">
        <title>Genome of an Actinobacterium that displays light-enhanced growth.</title>
        <authorList>
            <person name="Maresca J.A."/>
            <person name="Hempel P."/>
            <person name="Shevchenko O."/>
            <person name="Miller K.J."/>
            <person name="Hahn M.W."/>
        </authorList>
    </citation>
    <scope>NUCLEOTIDE SEQUENCE [LARGE SCALE GENOMIC DNA]</scope>
    <source>
        <strain evidence="2 3">MWH-Mo1</strain>
    </source>
</reference>